<evidence type="ECO:0000313" key="1">
    <source>
        <dbReference type="EMBL" id="RIQ18230.1"/>
    </source>
</evidence>
<sequence>MASTTVAVATHARLCNWGATAEEGVRQLPGDEFIFDADSATTRAVTISAPREEVWRWLVQIGQDRGGWYSYDWLENLFGLDIHSTHDIRDEWQHLAAGDQVRAAPAGVLGMKDGYAFRVARIDPGHALVLRQQPPEHPWDATWAFVLVDDTPDSCRLLVRSRSKRSPGLTGRLTWIGGELMDPIVLVMTRKMLLGIRARSEFARDRRLRRTAA</sequence>
<name>A0A418KKV7_9ACTN</name>
<keyword evidence="2" id="KW-1185">Reference proteome</keyword>
<comment type="caution">
    <text evidence="1">The sequence shown here is derived from an EMBL/GenBank/DDBJ whole genome shotgun (WGS) entry which is preliminary data.</text>
</comment>
<evidence type="ECO:0000313" key="2">
    <source>
        <dbReference type="Proteomes" id="UP000284057"/>
    </source>
</evidence>
<dbReference type="OrthoDB" id="3255669at2"/>
<gene>
    <name evidence="1" type="ORF">DY240_21650</name>
</gene>
<protein>
    <submittedName>
        <fullName evidence="1">SRPBCC family protein</fullName>
    </submittedName>
</protein>
<dbReference type="EMBL" id="QUAL01000190">
    <property type="protein sequence ID" value="RIQ18230.1"/>
    <property type="molecule type" value="Genomic_DNA"/>
</dbReference>
<dbReference type="Proteomes" id="UP000284057">
    <property type="component" value="Unassembled WGS sequence"/>
</dbReference>
<organism evidence="1 2">
    <name type="scientific">Jiangella rhizosphaerae</name>
    <dbReference type="NCBI Taxonomy" id="2293569"/>
    <lineage>
        <taxon>Bacteria</taxon>
        <taxon>Bacillati</taxon>
        <taxon>Actinomycetota</taxon>
        <taxon>Actinomycetes</taxon>
        <taxon>Jiangellales</taxon>
        <taxon>Jiangellaceae</taxon>
        <taxon>Jiangella</taxon>
    </lineage>
</organism>
<dbReference type="AlphaFoldDB" id="A0A418KKV7"/>
<reference evidence="1 2" key="1">
    <citation type="submission" date="2018-09" db="EMBL/GenBank/DDBJ databases">
        <title>Isolation, diversity and antifungal activity of actinobacteria from wheat.</title>
        <authorList>
            <person name="Han C."/>
        </authorList>
    </citation>
    <scope>NUCLEOTIDE SEQUENCE [LARGE SCALE GENOMIC DNA]</scope>
    <source>
        <strain evidence="1 2">NEAU-YY265</strain>
    </source>
</reference>
<dbReference type="SUPFAM" id="SSF55961">
    <property type="entry name" value="Bet v1-like"/>
    <property type="match status" value="1"/>
</dbReference>
<accession>A0A418KKV7</accession>
<proteinExistence type="predicted"/>